<dbReference type="SUPFAM" id="SSF82171">
    <property type="entry name" value="DPP6 N-terminal domain-like"/>
    <property type="match status" value="1"/>
</dbReference>
<evidence type="ECO:0000259" key="6">
    <source>
        <dbReference type="PROSITE" id="PS51123"/>
    </source>
</evidence>
<dbReference type="InterPro" id="IPR011990">
    <property type="entry name" value="TPR-like_helical_dom_sf"/>
</dbReference>
<dbReference type="SUPFAM" id="SSF103088">
    <property type="entry name" value="OmpA-like"/>
    <property type="match status" value="1"/>
</dbReference>
<dbReference type="PANTHER" id="PTHR30329">
    <property type="entry name" value="STATOR ELEMENT OF FLAGELLAR MOTOR COMPLEX"/>
    <property type="match status" value="1"/>
</dbReference>
<organism evidence="7 8">
    <name type="scientific">Flavobacterium urocaniciphilum</name>
    <dbReference type="NCBI Taxonomy" id="1299341"/>
    <lineage>
        <taxon>Bacteria</taxon>
        <taxon>Pseudomonadati</taxon>
        <taxon>Bacteroidota</taxon>
        <taxon>Flavobacteriia</taxon>
        <taxon>Flavobacteriales</taxon>
        <taxon>Flavobacteriaceae</taxon>
        <taxon>Flavobacterium</taxon>
    </lineage>
</organism>
<dbReference type="RefSeq" id="WP_245745598.1">
    <property type="nucleotide sequence ID" value="NZ_FOEI01000001.1"/>
</dbReference>
<dbReference type="Gene3D" id="2.120.10.30">
    <property type="entry name" value="TolB, C-terminal domain"/>
    <property type="match status" value="1"/>
</dbReference>
<accession>A0A1H8ZPR3</accession>
<dbReference type="Proteomes" id="UP000198648">
    <property type="component" value="Unassembled WGS sequence"/>
</dbReference>
<dbReference type="PANTHER" id="PTHR30329:SF21">
    <property type="entry name" value="LIPOPROTEIN YIAD-RELATED"/>
    <property type="match status" value="1"/>
</dbReference>
<evidence type="ECO:0000313" key="7">
    <source>
        <dbReference type="EMBL" id="SEP66297.1"/>
    </source>
</evidence>
<dbReference type="InterPro" id="IPR011659">
    <property type="entry name" value="WD40"/>
</dbReference>
<dbReference type="SUPFAM" id="SSF48452">
    <property type="entry name" value="TPR-like"/>
    <property type="match status" value="1"/>
</dbReference>
<dbReference type="CDD" id="cd07185">
    <property type="entry name" value="OmpA_C-like"/>
    <property type="match status" value="1"/>
</dbReference>
<dbReference type="Gene3D" id="1.25.40.10">
    <property type="entry name" value="Tetratricopeptide repeat domain"/>
    <property type="match status" value="1"/>
</dbReference>
<dbReference type="InterPro" id="IPR011042">
    <property type="entry name" value="6-blade_b-propeller_TolB-like"/>
</dbReference>
<evidence type="ECO:0000313" key="8">
    <source>
        <dbReference type="Proteomes" id="UP000198648"/>
    </source>
</evidence>
<dbReference type="Gene3D" id="2.60.40.1120">
    <property type="entry name" value="Carboxypeptidase-like, regulatory domain"/>
    <property type="match status" value="1"/>
</dbReference>
<dbReference type="InterPro" id="IPR008969">
    <property type="entry name" value="CarboxyPept-like_regulatory"/>
</dbReference>
<proteinExistence type="predicted"/>
<dbReference type="PRINTS" id="PR01021">
    <property type="entry name" value="OMPADOMAIN"/>
</dbReference>
<evidence type="ECO:0000256" key="4">
    <source>
        <dbReference type="PROSITE-ProRule" id="PRU00473"/>
    </source>
</evidence>
<keyword evidence="8" id="KW-1185">Reference proteome</keyword>
<dbReference type="InterPro" id="IPR036737">
    <property type="entry name" value="OmpA-like_sf"/>
</dbReference>
<dbReference type="InterPro" id="IPR006665">
    <property type="entry name" value="OmpA-like"/>
</dbReference>
<dbReference type="EMBL" id="FOEI01000001">
    <property type="protein sequence ID" value="SEP66297.1"/>
    <property type="molecule type" value="Genomic_DNA"/>
</dbReference>
<dbReference type="SUPFAM" id="SSF49464">
    <property type="entry name" value="Carboxypeptidase regulatory domain-like"/>
    <property type="match status" value="1"/>
</dbReference>
<feature type="chain" id="PRO_5011503199" evidence="5">
    <location>
        <begin position="21"/>
        <end position="639"/>
    </location>
</feature>
<dbReference type="AlphaFoldDB" id="A0A1H8ZPR3"/>
<comment type="subcellular location">
    <subcellularLocation>
        <location evidence="1">Cell outer membrane</location>
    </subcellularLocation>
</comment>
<keyword evidence="2 4" id="KW-0472">Membrane</keyword>
<keyword evidence="5" id="KW-0732">Signal</keyword>
<gene>
    <name evidence="7" type="ORF">SAMN05444005_101827</name>
</gene>
<dbReference type="STRING" id="1299341.SAMN05444005_101827"/>
<dbReference type="InterPro" id="IPR006664">
    <property type="entry name" value="OMP_bac"/>
</dbReference>
<feature type="signal peptide" evidence="5">
    <location>
        <begin position="1"/>
        <end position="20"/>
    </location>
</feature>
<dbReference type="InterPro" id="IPR050330">
    <property type="entry name" value="Bact_OuterMem_StrucFunc"/>
</dbReference>
<sequence length="639" mass="73085">MIKKIKLTIIALTIFSSAFSQEDNRVLSKGDKLYNNLSYIKSIEVYEKVANSGYKSVELFQKLGDSYFFNSDFLSANKWYAELFQLNEKVDNIYYYRYSQTLKSVGNTKLADEYLTKFAKSNADDTRSKEFNKNKNYLLEIENNSNRFKIENLGINTEFSDYGAAINKDTLVFSSSRLPEKGKSKRDDWTSDYFSALYSATIGKENGKVSNVRFFSEEIQSLFHESSPVFTKDGKTMYFTRNNVLKNKKINSGKVNLLKIFKADFVNGKWTNVTELPFNNNDFNCAHPMLNPDETKLYFVSDMPGGFGDSDIYYVDIQDNGFGLPNNLGNNINTQGKETFPFIIEDELYFSSDGHLGLGGLDVFVTSINDKNFNNKINNIGKPVNSSFDDFSFCKLNNSKYGFFTSNREGGKGKDDIYSFIEIKKLETNTIFEGVVVDKENNEPLQNSTVTIYDKLHNEIGKVTTNDKGEFTFNNVMNKPLAYLKAESTDHETIELSAPNNSNKIILALPRIKNQITKGTDLAKYLNIKDIQFDFDKFNIRRDAEVDLQKILIVMNQFPDINVIIKSHTDSRGSNIYNRKLSEKRAKSTLEYLVSKGINRNRLVSFGFGEDKLLNNCKDGVDCNEEEHQLNRRSEFIVD</sequence>
<dbReference type="Pfam" id="PF07676">
    <property type="entry name" value="PD40"/>
    <property type="match status" value="1"/>
</dbReference>
<dbReference type="GO" id="GO:0009279">
    <property type="term" value="C:cell outer membrane"/>
    <property type="evidence" value="ECO:0007669"/>
    <property type="project" value="UniProtKB-SubCell"/>
</dbReference>
<keyword evidence="3" id="KW-0998">Cell outer membrane</keyword>
<dbReference type="Gene3D" id="3.30.1330.60">
    <property type="entry name" value="OmpA-like domain"/>
    <property type="match status" value="1"/>
</dbReference>
<name>A0A1H8ZPR3_9FLAO</name>
<dbReference type="Pfam" id="PF00691">
    <property type="entry name" value="OmpA"/>
    <property type="match status" value="1"/>
</dbReference>
<feature type="domain" description="OmpA-like" evidence="6">
    <location>
        <begin position="520"/>
        <end position="639"/>
    </location>
</feature>
<evidence type="ECO:0000256" key="1">
    <source>
        <dbReference type="ARBA" id="ARBA00004442"/>
    </source>
</evidence>
<protein>
    <submittedName>
        <fullName evidence="7">WD40-like Beta Propeller Repeat</fullName>
    </submittedName>
</protein>
<reference evidence="7 8" key="1">
    <citation type="submission" date="2016-10" db="EMBL/GenBank/DDBJ databases">
        <authorList>
            <person name="de Groot N.N."/>
        </authorList>
    </citation>
    <scope>NUCLEOTIDE SEQUENCE [LARGE SCALE GENOMIC DNA]</scope>
    <source>
        <strain evidence="7 8">DSM 27078</strain>
    </source>
</reference>
<evidence type="ECO:0000256" key="2">
    <source>
        <dbReference type="ARBA" id="ARBA00023136"/>
    </source>
</evidence>
<evidence type="ECO:0000256" key="5">
    <source>
        <dbReference type="SAM" id="SignalP"/>
    </source>
</evidence>
<evidence type="ECO:0000256" key="3">
    <source>
        <dbReference type="ARBA" id="ARBA00023237"/>
    </source>
</evidence>
<dbReference type="PROSITE" id="PS51123">
    <property type="entry name" value="OMPA_2"/>
    <property type="match status" value="1"/>
</dbReference>